<dbReference type="EMBL" id="MBPK01000001">
    <property type="protein sequence ID" value="PKT82734.1"/>
    <property type="molecule type" value="Genomic_DNA"/>
</dbReference>
<dbReference type="AlphaFoldDB" id="A0A2N3PLL3"/>
<name>A0A2N3PLL3_9HELI</name>
<keyword evidence="3" id="KW-1185">Reference proteome</keyword>
<proteinExistence type="predicted"/>
<feature type="transmembrane region" description="Helical" evidence="1">
    <location>
        <begin position="77"/>
        <end position="95"/>
    </location>
</feature>
<comment type="caution">
    <text evidence="2">The sequence shown here is derived from an EMBL/GenBank/DDBJ whole genome shotgun (WGS) entry which is preliminary data.</text>
</comment>
<keyword evidence="1" id="KW-0812">Transmembrane</keyword>
<dbReference type="Proteomes" id="UP000233350">
    <property type="component" value="Unassembled WGS sequence"/>
</dbReference>
<keyword evidence="1" id="KW-0472">Membrane</keyword>
<feature type="transmembrane region" description="Helical" evidence="1">
    <location>
        <begin position="6"/>
        <end position="28"/>
    </location>
</feature>
<gene>
    <name evidence="2" type="ORF">BCM31_06160</name>
</gene>
<evidence type="ECO:0000313" key="3">
    <source>
        <dbReference type="Proteomes" id="UP000233350"/>
    </source>
</evidence>
<dbReference type="RefSeq" id="WP_101312862.1">
    <property type="nucleotide sequence ID" value="NZ_CP063529.1"/>
</dbReference>
<sequence length="154" mass="17725">MKTTDILQSFLLSLVLVFLLFCVFWAGIYASYIKYYGIGEFFNPFFGNVFNPVAFFICVGIFGIGLAIPFLDKFFKFLFFVSLVCVLSLFVPPFGRVMGGIFLAKEQVITTQGEQKSVNSLYENHRYIVYLSADSDDFETRKRNLIYYEKPIAK</sequence>
<accession>A0A2N3PLL3</accession>
<keyword evidence="1" id="KW-1133">Transmembrane helix</keyword>
<organism evidence="2 3">
    <name type="scientific">Helicobacter winghamensis</name>
    <dbReference type="NCBI Taxonomy" id="157268"/>
    <lineage>
        <taxon>Bacteria</taxon>
        <taxon>Pseudomonadati</taxon>
        <taxon>Campylobacterota</taxon>
        <taxon>Epsilonproteobacteria</taxon>
        <taxon>Campylobacterales</taxon>
        <taxon>Helicobacteraceae</taxon>
        <taxon>Helicobacter</taxon>
    </lineage>
</organism>
<dbReference type="STRING" id="556267.HWAG_01185"/>
<evidence type="ECO:0000256" key="1">
    <source>
        <dbReference type="SAM" id="Phobius"/>
    </source>
</evidence>
<feature type="transmembrane region" description="Helical" evidence="1">
    <location>
        <begin position="49"/>
        <end position="71"/>
    </location>
</feature>
<reference evidence="2 3" key="1">
    <citation type="submission" date="2016-07" db="EMBL/GenBank/DDBJ databases">
        <title>Detection of Helicobacter winghamensis from caecal content of red fox (Vulpes vulpes).</title>
        <authorList>
            <person name="Zanoni R.G."/>
            <person name="Florio D."/>
            <person name="Caffara M."/>
            <person name="Renzi M."/>
            <person name="Parisi A."/>
            <person name="Pasquali F."/>
            <person name="Manfreda G."/>
        </authorList>
    </citation>
    <scope>NUCLEOTIDE SEQUENCE [LARGE SCALE GENOMIC DNA]</scope>
    <source>
        <strain evidence="2 3">295_13</strain>
    </source>
</reference>
<protein>
    <submittedName>
        <fullName evidence="2">Uncharacterized protein</fullName>
    </submittedName>
</protein>
<evidence type="ECO:0000313" key="2">
    <source>
        <dbReference type="EMBL" id="PKT82734.1"/>
    </source>
</evidence>
<dbReference type="OrthoDB" id="5325726at2"/>